<protein>
    <submittedName>
        <fullName evidence="1">Uncharacterized protein</fullName>
    </submittedName>
</protein>
<proteinExistence type="predicted"/>
<dbReference type="AlphaFoldDB" id="A0A125QSR8"/>
<sequence length="90" mass="10961">MDGHSVKHIFEDTGNLFLYDKFNYQFYVSGLFDSVDQERIISDFLRAFAFDEKNSLFFDDFSFYFNCFHYSQQKQQMLDFLKPEYDDHIC</sequence>
<gene>
    <name evidence="1" type="ORF">AS888_12260</name>
</gene>
<comment type="caution">
    <text evidence="1">The sequence shown here is derived from an EMBL/GenBank/DDBJ whole genome shotgun (WGS) entry which is preliminary data.</text>
</comment>
<evidence type="ECO:0000313" key="1">
    <source>
        <dbReference type="EMBL" id="KWW22592.1"/>
    </source>
</evidence>
<accession>A0A125QSR8</accession>
<name>A0A125QSR8_9BACI</name>
<dbReference type="EMBL" id="LNNH01000003">
    <property type="protein sequence ID" value="KWW22592.1"/>
    <property type="molecule type" value="Genomic_DNA"/>
</dbReference>
<organism evidence="1 2">
    <name type="scientific">Peribacillus simplex</name>
    <dbReference type="NCBI Taxonomy" id="1478"/>
    <lineage>
        <taxon>Bacteria</taxon>
        <taxon>Bacillati</taxon>
        <taxon>Bacillota</taxon>
        <taxon>Bacilli</taxon>
        <taxon>Bacillales</taxon>
        <taxon>Bacillaceae</taxon>
        <taxon>Peribacillus</taxon>
    </lineage>
</organism>
<reference evidence="1 2" key="1">
    <citation type="submission" date="2015-11" db="EMBL/GenBank/DDBJ databases">
        <title>Genome Sequence of Bacillus simplex strain VanAntwerpen2.</title>
        <authorList>
            <person name="Couger M.B."/>
        </authorList>
    </citation>
    <scope>NUCLEOTIDE SEQUENCE [LARGE SCALE GENOMIC DNA]</scope>
    <source>
        <strain evidence="1 2">VanAntwerpen02</strain>
    </source>
</reference>
<evidence type="ECO:0000313" key="2">
    <source>
        <dbReference type="Proteomes" id="UP000064189"/>
    </source>
</evidence>
<dbReference type="Proteomes" id="UP000064189">
    <property type="component" value="Unassembled WGS sequence"/>
</dbReference>
<keyword evidence="2" id="KW-1185">Reference proteome</keyword>